<dbReference type="GO" id="GO:0005385">
    <property type="term" value="F:zinc ion transmembrane transporter activity"/>
    <property type="evidence" value="ECO:0007669"/>
    <property type="project" value="TreeGrafter"/>
</dbReference>
<evidence type="ECO:0000256" key="3">
    <source>
        <dbReference type="ARBA" id="ARBA00022989"/>
    </source>
</evidence>
<evidence type="ECO:0000256" key="5">
    <source>
        <dbReference type="SAM" id="Phobius"/>
    </source>
</evidence>
<dbReference type="PANTHER" id="PTHR11040:SF169">
    <property type="entry name" value="FI24038P1"/>
    <property type="match status" value="1"/>
</dbReference>
<keyword evidence="7" id="KW-1185">Reference proteome</keyword>
<sequence length="353" mass="38943">MLTLFESKATSIVILGVASVIVGVLPACFARQGRRQWPLFLSSMLCFGGGVLLSTSLVHILPEMKEAMPSDYQSYSELIFCAGFFLLYLIDEVVHYFYGNSHEHDGMNNERFKNGHRHSTSCKNTYGICHSAEDQPLFRDQQTHRRFEQPPAYNPSFYRARSDSVLFNCCDDDRAPAQLACHVGHQEPCHAAPTAAVGLLAALSAHALLEGLAVGLEPSASKVLLLLGAISSHKLVVGFCLGVELVSDAATSFCKHFMYILIFAIGSVTGIVIGMLISNIPEEVSKFVIPVCQGLAGGTLLYVTVCEIIPRERARWHNQHHKKHAGLVQFTAITLGFFLMTILSRYLDHEEDQ</sequence>
<dbReference type="Proteomes" id="UP000410492">
    <property type="component" value="Unassembled WGS sequence"/>
</dbReference>
<keyword evidence="2 5" id="KW-0812">Transmembrane</keyword>
<feature type="transmembrane region" description="Helical" evidence="5">
    <location>
        <begin position="72"/>
        <end position="90"/>
    </location>
</feature>
<dbReference type="Pfam" id="PF02535">
    <property type="entry name" value="Zip"/>
    <property type="match status" value="1"/>
</dbReference>
<dbReference type="EMBL" id="CAACVG010008325">
    <property type="protein sequence ID" value="VEN49345.1"/>
    <property type="molecule type" value="Genomic_DNA"/>
</dbReference>
<feature type="transmembrane region" description="Helical" evidence="5">
    <location>
        <begin position="12"/>
        <end position="30"/>
    </location>
</feature>
<evidence type="ECO:0000256" key="4">
    <source>
        <dbReference type="ARBA" id="ARBA00023136"/>
    </source>
</evidence>
<evidence type="ECO:0000313" key="7">
    <source>
        <dbReference type="Proteomes" id="UP000410492"/>
    </source>
</evidence>
<name>A0A653CN56_CALMS</name>
<evidence type="ECO:0000256" key="1">
    <source>
        <dbReference type="ARBA" id="ARBA00004141"/>
    </source>
</evidence>
<accession>A0A653CN56</accession>
<evidence type="ECO:0000256" key="2">
    <source>
        <dbReference type="ARBA" id="ARBA00022692"/>
    </source>
</evidence>
<reference evidence="6 7" key="1">
    <citation type="submission" date="2019-01" db="EMBL/GenBank/DDBJ databases">
        <authorList>
            <person name="Sayadi A."/>
        </authorList>
    </citation>
    <scope>NUCLEOTIDE SEQUENCE [LARGE SCALE GENOMIC DNA]</scope>
</reference>
<feature type="transmembrane region" description="Helical" evidence="5">
    <location>
        <begin position="37"/>
        <end position="60"/>
    </location>
</feature>
<evidence type="ECO:0000313" key="6">
    <source>
        <dbReference type="EMBL" id="VEN49345.1"/>
    </source>
</evidence>
<feature type="transmembrane region" description="Helical" evidence="5">
    <location>
        <begin position="326"/>
        <end position="347"/>
    </location>
</feature>
<comment type="subcellular location">
    <subcellularLocation>
        <location evidence="1">Membrane</location>
        <topology evidence="1">Multi-pass membrane protein</topology>
    </subcellularLocation>
</comment>
<keyword evidence="4 5" id="KW-0472">Membrane</keyword>
<keyword evidence="3 5" id="KW-1133">Transmembrane helix</keyword>
<dbReference type="InterPro" id="IPR003689">
    <property type="entry name" value="ZIP"/>
</dbReference>
<dbReference type="AlphaFoldDB" id="A0A653CN56"/>
<protein>
    <recommendedName>
        <fullName evidence="8">Zinc/iron permease</fullName>
    </recommendedName>
</protein>
<dbReference type="OrthoDB" id="448280at2759"/>
<organism evidence="6 7">
    <name type="scientific">Callosobruchus maculatus</name>
    <name type="common">Southern cowpea weevil</name>
    <name type="synonym">Pulse bruchid</name>
    <dbReference type="NCBI Taxonomy" id="64391"/>
    <lineage>
        <taxon>Eukaryota</taxon>
        <taxon>Metazoa</taxon>
        <taxon>Ecdysozoa</taxon>
        <taxon>Arthropoda</taxon>
        <taxon>Hexapoda</taxon>
        <taxon>Insecta</taxon>
        <taxon>Pterygota</taxon>
        <taxon>Neoptera</taxon>
        <taxon>Endopterygota</taxon>
        <taxon>Coleoptera</taxon>
        <taxon>Polyphaga</taxon>
        <taxon>Cucujiformia</taxon>
        <taxon>Chrysomeloidea</taxon>
        <taxon>Chrysomelidae</taxon>
        <taxon>Bruchinae</taxon>
        <taxon>Bruchini</taxon>
        <taxon>Callosobruchus</taxon>
    </lineage>
</organism>
<proteinExistence type="predicted"/>
<feature type="transmembrane region" description="Helical" evidence="5">
    <location>
        <begin position="287"/>
        <end position="305"/>
    </location>
</feature>
<evidence type="ECO:0008006" key="8">
    <source>
        <dbReference type="Google" id="ProtNLM"/>
    </source>
</evidence>
<feature type="transmembrane region" description="Helical" evidence="5">
    <location>
        <begin position="257"/>
        <end position="281"/>
    </location>
</feature>
<dbReference type="GO" id="GO:0005886">
    <property type="term" value="C:plasma membrane"/>
    <property type="evidence" value="ECO:0007669"/>
    <property type="project" value="TreeGrafter"/>
</dbReference>
<gene>
    <name evidence="6" type="ORF">CALMAC_LOCUS10492</name>
</gene>
<dbReference type="PANTHER" id="PTHR11040">
    <property type="entry name" value="ZINC/IRON TRANSPORTER"/>
    <property type="match status" value="1"/>
</dbReference>